<reference evidence="1 2" key="1">
    <citation type="submission" date="2019-02" db="EMBL/GenBank/DDBJ databases">
        <title>Deep-cultivation of Planctomycetes and their phenomic and genomic characterization uncovers novel biology.</title>
        <authorList>
            <person name="Wiegand S."/>
            <person name="Jogler M."/>
            <person name="Boedeker C."/>
            <person name="Pinto D."/>
            <person name="Vollmers J."/>
            <person name="Rivas-Marin E."/>
            <person name="Kohn T."/>
            <person name="Peeters S.H."/>
            <person name="Heuer A."/>
            <person name="Rast P."/>
            <person name="Oberbeckmann S."/>
            <person name="Bunk B."/>
            <person name="Jeske O."/>
            <person name="Meyerdierks A."/>
            <person name="Storesund J.E."/>
            <person name="Kallscheuer N."/>
            <person name="Luecker S."/>
            <person name="Lage O.M."/>
            <person name="Pohl T."/>
            <person name="Merkel B.J."/>
            <person name="Hornburger P."/>
            <person name="Mueller R.-W."/>
            <person name="Bruemmer F."/>
            <person name="Labrenz M."/>
            <person name="Spormann A.M."/>
            <person name="Op den Camp H."/>
            <person name="Overmann J."/>
            <person name="Amann R."/>
            <person name="Jetten M.S.M."/>
            <person name="Mascher T."/>
            <person name="Medema M.H."/>
            <person name="Devos D.P."/>
            <person name="Kaster A.-K."/>
            <person name="Ovreas L."/>
            <person name="Rohde M."/>
            <person name="Galperin M.Y."/>
            <person name="Jogler C."/>
        </authorList>
    </citation>
    <scope>NUCLEOTIDE SEQUENCE [LARGE SCALE GENOMIC DNA]</scope>
    <source>
        <strain evidence="1 2">TBK1r</strain>
    </source>
</reference>
<evidence type="ECO:0008006" key="3">
    <source>
        <dbReference type="Google" id="ProtNLM"/>
    </source>
</evidence>
<dbReference type="Proteomes" id="UP000318081">
    <property type="component" value="Chromosome"/>
</dbReference>
<dbReference type="EMBL" id="CP036432">
    <property type="protein sequence ID" value="QDV85442.1"/>
    <property type="molecule type" value="Genomic_DNA"/>
</dbReference>
<proteinExistence type="predicted"/>
<dbReference type="RefSeq" id="WP_145215079.1">
    <property type="nucleotide sequence ID" value="NZ_CP036432.1"/>
</dbReference>
<gene>
    <name evidence="1" type="ORF">TBK1r_44230</name>
</gene>
<evidence type="ECO:0000313" key="1">
    <source>
        <dbReference type="EMBL" id="QDV85442.1"/>
    </source>
</evidence>
<name>A0ABX5XV35_9BACT</name>
<keyword evidence="2" id="KW-1185">Reference proteome</keyword>
<protein>
    <recommendedName>
        <fullName evidence="3">AbiEi antitoxin C-terminal domain-containing protein</fullName>
    </recommendedName>
</protein>
<accession>A0ABX5XV35</accession>
<organism evidence="1 2">
    <name type="scientific">Stieleria magnilauensis</name>
    <dbReference type="NCBI Taxonomy" id="2527963"/>
    <lineage>
        <taxon>Bacteria</taxon>
        <taxon>Pseudomonadati</taxon>
        <taxon>Planctomycetota</taxon>
        <taxon>Planctomycetia</taxon>
        <taxon>Pirellulales</taxon>
        <taxon>Pirellulaceae</taxon>
        <taxon>Stieleria</taxon>
    </lineage>
</organism>
<sequence>MTERDQQIIQLVDRYRIATNAVIRSMVFEQQTLNAVTKVTARMCRQGWLQRYPLIPPEDYFTLGPLAVRQFGYSARRTEPLGPQALPIDYAVLLYASHGERTRLLRTELNETVPWLPDEHCHAPFCRTAAGLLELVRVDLGGSPYHVAKKAARDCSRRIDIPEFRDLIDRKHFQLVVLTTTTAKARLIRKAMEGLSWESNLRLHIATISRLTFLHLRNQ</sequence>
<evidence type="ECO:0000313" key="2">
    <source>
        <dbReference type="Proteomes" id="UP000318081"/>
    </source>
</evidence>